<keyword evidence="4 5" id="KW-0472">Membrane</keyword>
<sequence>MTLIWLILFVVFLAAEVISTGTLIFIWFCIGALVALITSYLGGSQMLQGILFFSVSIVLLIGTKPFIKRYSKQKRPSKKANRILLKRGTVVKEINNLKAQGAVSLDGKIWSARNSENEMVIPVGSEIIVTGVEGRNAMVKEIEKIET</sequence>
<protein>
    <submittedName>
        <fullName evidence="7">Membrane protein</fullName>
    </submittedName>
</protein>
<feature type="transmembrane region" description="Helical" evidence="5">
    <location>
        <begin position="24"/>
        <end position="42"/>
    </location>
</feature>
<dbReference type="InterPro" id="IPR012340">
    <property type="entry name" value="NA-bd_OB-fold"/>
</dbReference>
<proteinExistence type="predicted"/>
<keyword evidence="8" id="KW-1185">Reference proteome</keyword>
<dbReference type="PANTHER" id="PTHR33507:SF3">
    <property type="entry name" value="INNER MEMBRANE PROTEIN YBBJ"/>
    <property type="match status" value="1"/>
</dbReference>
<evidence type="ECO:0000256" key="4">
    <source>
        <dbReference type="ARBA" id="ARBA00023136"/>
    </source>
</evidence>
<keyword evidence="2 5" id="KW-0812">Transmembrane</keyword>
<comment type="subcellular location">
    <subcellularLocation>
        <location evidence="1">Membrane</location>
        <topology evidence="1">Multi-pass membrane protein</topology>
    </subcellularLocation>
</comment>
<dbReference type="Gene3D" id="2.40.50.140">
    <property type="entry name" value="Nucleic acid-binding proteins"/>
    <property type="match status" value="1"/>
</dbReference>
<accession>A0A0L6TX71</accession>
<dbReference type="SUPFAM" id="SSF141322">
    <property type="entry name" value="NfeD domain-like"/>
    <property type="match status" value="1"/>
</dbReference>
<dbReference type="EMBL" id="LGYO01000046">
    <property type="protein sequence ID" value="KNZ40687.1"/>
    <property type="molecule type" value="Genomic_DNA"/>
</dbReference>
<dbReference type="AlphaFoldDB" id="A0A0L6TX71"/>
<evidence type="ECO:0000256" key="2">
    <source>
        <dbReference type="ARBA" id="ARBA00022692"/>
    </source>
</evidence>
<evidence type="ECO:0000313" key="7">
    <source>
        <dbReference type="EMBL" id="KNZ40687.1"/>
    </source>
</evidence>
<dbReference type="Proteomes" id="UP000036873">
    <property type="component" value="Unassembled WGS sequence"/>
</dbReference>
<feature type="transmembrane region" description="Helical" evidence="5">
    <location>
        <begin position="49"/>
        <end position="67"/>
    </location>
</feature>
<name>A0A0L6TX71_9FIRM</name>
<evidence type="ECO:0000256" key="3">
    <source>
        <dbReference type="ARBA" id="ARBA00022989"/>
    </source>
</evidence>
<evidence type="ECO:0000259" key="6">
    <source>
        <dbReference type="Pfam" id="PF01957"/>
    </source>
</evidence>
<dbReference type="GO" id="GO:0005886">
    <property type="term" value="C:plasma membrane"/>
    <property type="evidence" value="ECO:0007669"/>
    <property type="project" value="TreeGrafter"/>
</dbReference>
<dbReference type="InterPro" id="IPR052165">
    <property type="entry name" value="Membrane_assoc_protease"/>
</dbReference>
<dbReference type="Pfam" id="PF01957">
    <property type="entry name" value="NfeD"/>
    <property type="match status" value="1"/>
</dbReference>
<evidence type="ECO:0000256" key="1">
    <source>
        <dbReference type="ARBA" id="ARBA00004141"/>
    </source>
</evidence>
<comment type="caution">
    <text evidence="7">The sequence shown here is derived from an EMBL/GenBank/DDBJ whole genome shotgun (WGS) entry which is preliminary data.</text>
</comment>
<dbReference type="InterPro" id="IPR002810">
    <property type="entry name" value="NfeD-like_C"/>
</dbReference>
<organism evidence="7 8">
    <name type="scientific">Acetobacterium bakii</name>
    <dbReference type="NCBI Taxonomy" id="52689"/>
    <lineage>
        <taxon>Bacteria</taxon>
        <taxon>Bacillati</taxon>
        <taxon>Bacillota</taxon>
        <taxon>Clostridia</taxon>
        <taxon>Eubacteriales</taxon>
        <taxon>Eubacteriaceae</taxon>
        <taxon>Acetobacterium</taxon>
    </lineage>
</organism>
<dbReference type="STRING" id="52689.AKG39_16225"/>
<evidence type="ECO:0000313" key="8">
    <source>
        <dbReference type="Proteomes" id="UP000036873"/>
    </source>
</evidence>
<gene>
    <name evidence="7" type="ORF">AKG39_16225</name>
</gene>
<keyword evidence="3 5" id="KW-1133">Transmembrane helix</keyword>
<evidence type="ECO:0000256" key="5">
    <source>
        <dbReference type="SAM" id="Phobius"/>
    </source>
</evidence>
<dbReference type="PANTHER" id="PTHR33507">
    <property type="entry name" value="INNER MEMBRANE PROTEIN YBBJ"/>
    <property type="match status" value="1"/>
</dbReference>
<reference evidence="8" key="1">
    <citation type="submission" date="2015-07" db="EMBL/GenBank/DDBJ databases">
        <title>Draft genome sequence of Acetobacterium bakii DSM 8293, a potential psychrophilic chemical producer through syngas fermentation.</title>
        <authorList>
            <person name="Song Y."/>
            <person name="Hwang S."/>
            <person name="Cho B.-K."/>
        </authorList>
    </citation>
    <scope>NUCLEOTIDE SEQUENCE [LARGE SCALE GENOMIC DNA]</scope>
    <source>
        <strain evidence="8">DSM 8239</strain>
    </source>
</reference>
<feature type="domain" description="NfeD-like C-terminal" evidence="6">
    <location>
        <begin position="84"/>
        <end position="140"/>
    </location>
</feature>